<organism evidence="2 3">
    <name type="scientific">Paenibacillus alvei TS-15</name>
    <dbReference type="NCBI Taxonomy" id="1117108"/>
    <lineage>
        <taxon>Bacteria</taxon>
        <taxon>Bacillati</taxon>
        <taxon>Bacillota</taxon>
        <taxon>Bacilli</taxon>
        <taxon>Bacillales</taxon>
        <taxon>Paenibacillaceae</taxon>
        <taxon>Paenibacillus</taxon>
    </lineage>
</organism>
<dbReference type="RefSeq" id="WP_021259570.1">
    <property type="nucleotide sequence ID" value="NZ_ATMT01000044.1"/>
</dbReference>
<reference evidence="2 3" key="1">
    <citation type="submission" date="2013-05" db="EMBL/GenBank/DDBJ databases">
        <authorList>
            <person name="Strain E.A."/>
            <person name="Brown E."/>
            <person name="Allard M.W."/>
            <person name="Luo Y.L."/>
        </authorList>
    </citation>
    <scope>NUCLEOTIDE SEQUENCE [LARGE SCALE GENOMIC DNA]</scope>
    <source>
        <strain evidence="2 3">TS-15</strain>
    </source>
</reference>
<evidence type="ECO:0000313" key="2">
    <source>
        <dbReference type="EMBL" id="EPY07284.1"/>
    </source>
</evidence>
<dbReference type="Proteomes" id="UP000015344">
    <property type="component" value="Unassembled WGS sequence"/>
</dbReference>
<dbReference type="PATRIC" id="fig|1117108.3.peg.2247"/>
<dbReference type="EMBL" id="ATMT01000044">
    <property type="protein sequence ID" value="EPY07284.1"/>
    <property type="molecule type" value="Genomic_DNA"/>
</dbReference>
<dbReference type="AlphaFoldDB" id="S9SRG2"/>
<proteinExistence type="predicted"/>
<accession>S9SRG2</accession>
<comment type="caution">
    <text evidence="2">The sequence shown here is derived from an EMBL/GenBank/DDBJ whole genome shotgun (WGS) entry which is preliminary data.</text>
</comment>
<gene>
    <name evidence="2" type="ORF">PAALTS15_10829</name>
</gene>
<dbReference type="eggNOG" id="COG1649">
    <property type="taxonomic scope" value="Bacteria"/>
</dbReference>
<sequence length="415" mass="46298">MQALTKKVGISVLIGMWIVGSGGALGHAAGHDTNTRIVNGTLVSTEGKIGGIAEEGNADIKDAAQVQVRVDKGKQQIANIEQRFKEVKRQFLDVPYASIENKLMLAKSALAASEWKDEQRSEKERGEKLAELEGWIQEAYYLSLESRIVEIRGVWVQPTESSIEQVRDHLQKIKSAHLNAVYLASGASHSFGETMQSTMLKKQAAFDPVQAYVEEGAKLGLAVLTADNKERDRMMKNGGSGKLGAALTDHPVWNVDLIEIGKNAGPVEQLVQKRRALHTAGFVIVDEQSFFNGTVKWQWWMGVYRSPAFLPDYRSAQPVALLLEQISRKIRTIYLPLQGIEGEAANRYMKWIDQMSTIVRQVKQWDKNSVQSVREVLNNLMEEISRDRDIGEGAKMKLSFDIEEGIALIDAFMTQ</sequence>
<evidence type="ECO:0000313" key="3">
    <source>
        <dbReference type="Proteomes" id="UP000015344"/>
    </source>
</evidence>
<protein>
    <submittedName>
        <fullName evidence="2">Uncharacterized protein</fullName>
    </submittedName>
</protein>
<keyword evidence="1" id="KW-0175">Coiled coil</keyword>
<feature type="coiled-coil region" evidence="1">
    <location>
        <begin position="63"/>
        <end position="90"/>
    </location>
</feature>
<name>S9SRG2_PAEAL</name>
<evidence type="ECO:0000256" key="1">
    <source>
        <dbReference type="SAM" id="Coils"/>
    </source>
</evidence>